<protein>
    <submittedName>
        <fullName evidence="2">Flagellar biosynthesis protein FlhB</fullName>
    </submittedName>
</protein>
<proteinExistence type="predicted"/>
<keyword evidence="1" id="KW-0812">Transmembrane</keyword>
<dbReference type="PRINTS" id="PR00950">
    <property type="entry name" value="TYPE3IMSPROT"/>
</dbReference>
<comment type="caution">
    <text evidence="2">The sequence shown here is derived from an EMBL/GenBank/DDBJ whole genome shotgun (WGS) entry which is preliminary data.</text>
</comment>
<dbReference type="Pfam" id="PF01312">
    <property type="entry name" value="Bac_export_2"/>
    <property type="match status" value="1"/>
</dbReference>
<dbReference type="InterPro" id="IPR006135">
    <property type="entry name" value="T3SS_substrate_exporter"/>
</dbReference>
<evidence type="ECO:0000313" key="2">
    <source>
        <dbReference type="EMBL" id="GAE91612.1"/>
    </source>
</evidence>
<keyword evidence="2" id="KW-0966">Cell projection</keyword>
<dbReference type="PANTHER" id="PTHR30531">
    <property type="entry name" value="FLAGELLAR BIOSYNTHETIC PROTEIN FLHB"/>
    <property type="match status" value="1"/>
</dbReference>
<dbReference type="Proteomes" id="UP000019102">
    <property type="component" value="Unassembled WGS sequence"/>
</dbReference>
<dbReference type="STRING" id="1298598.JCM21714_565"/>
<evidence type="ECO:0000256" key="1">
    <source>
        <dbReference type="SAM" id="Phobius"/>
    </source>
</evidence>
<keyword evidence="1" id="KW-0472">Membrane</keyword>
<keyword evidence="2" id="KW-0282">Flagellum</keyword>
<keyword evidence="3" id="KW-1185">Reference proteome</keyword>
<name>W4VEI1_9BACI</name>
<dbReference type="eggNOG" id="COG1377">
    <property type="taxonomic scope" value="Bacteria"/>
</dbReference>
<keyword evidence="1" id="KW-1133">Transmembrane helix</keyword>
<reference evidence="2 3" key="1">
    <citation type="journal article" date="2014" name="Genome Announc.">
        <title>Draft Genome Sequence of the Boron-Tolerant and Moderately Halotolerant Bacterium Gracilibacillus boraciitolerans JCM 21714T.</title>
        <authorList>
            <person name="Ahmed I."/>
            <person name="Oshima K."/>
            <person name="Suda W."/>
            <person name="Kitamura K."/>
            <person name="Iida T."/>
            <person name="Ohmori Y."/>
            <person name="Fujiwara T."/>
            <person name="Hattori M."/>
            <person name="Ohkuma M."/>
        </authorList>
    </citation>
    <scope>NUCLEOTIDE SEQUENCE [LARGE SCALE GENOMIC DNA]</scope>
    <source>
        <strain evidence="2 3">JCM 21714</strain>
    </source>
</reference>
<feature type="transmembrane region" description="Helical" evidence="1">
    <location>
        <begin position="20"/>
        <end position="39"/>
    </location>
</feature>
<dbReference type="AlphaFoldDB" id="W4VEI1"/>
<gene>
    <name evidence="2" type="ORF">JCM21714_565</name>
</gene>
<organism evidence="2 3">
    <name type="scientific">Gracilibacillus boraciitolerans JCM 21714</name>
    <dbReference type="NCBI Taxonomy" id="1298598"/>
    <lineage>
        <taxon>Bacteria</taxon>
        <taxon>Bacillati</taxon>
        <taxon>Bacillota</taxon>
        <taxon>Bacilli</taxon>
        <taxon>Bacillales</taxon>
        <taxon>Bacillaceae</taxon>
        <taxon>Gracilibacillus</taxon>
    </lineage>
</organism>
<accession>W4VEI1</accession>
<dbReference type="PANTHER" id="PTHR30531:SF12">
    <property type="entry name" value="FLAGELLAR BIOSYNTHETIC PROTEIN FLHB"/>
    <property type="match status" value="1"/>
</dbReference>
<keyword evidence="2" id="KW-0969">Cilium</keyword>
<dbReference type="EMBL" id="BAVS01000001">
    <property type="protein sequence ID" value="GAE91612.1"/>
    <property type="molecule type" value="Genomic_DNA"/>
</dbReference>
<sequence length="72" mass="8273">MLVDKEVNSSLAFFGQMTIQMGIAASIGLLIISVIDYTYQRYDFEKQNKMSKNDVKDEYKNIEGDPPHKIKN</sequence>
<dbReference type="GO" id="GO:0005886">
    <property type="term" value="C:plasma membrane"/>
    <property type="evidence" value="ECO:0007669"/>
    <property type="project" value="TreeGrafter"/>
</dbReference>
<evidence type="ECO:0000313" key="3">
    <source>
        <dbReference type="Proteomes" id="UP000019102"/>
    </source>
</evidence>
<dbReference type="GO" id="GO:0009306">
    <property type="term" value="P:protein secretion"/>
    <property type="evidence" value="ECO:0007669"/>
    <property type="project" value="InterPro"/>
</dbReference>
<dbReference type="Gene3D" id="6.10.250.2080">
    <property type="match status" value="1"/>
</dbReference>